<proteinExistence type="predicted"/>
<dbReference type="RefSeq" id="WP_208132883.1">
    <property type="nucleotide sequence ID" value="NZ_BAABGQ010000008.1"/>
</dbReference>
<dbReference type="SUPFAM" id="SSF51261">
    <property type="entry name" value="Duplicated hybrid motif"/>
    <property type="match status" value="1"/>
</dbReference>
<dbReference type="PANTHER" id="PTHR21666:SF268">
    <property type="entry name" value="PEPTIDASE M23 DOMAIN-CONTAINING PROTEIN"/>
    <property type="match status" value="1"/>
</dbReference>
<protein>
    <recommendedName>
        <fullName evidence="1">M23ase beta-sheet core domain-containing protein</fullName>
    </recommendedName>
</protein>
<dbReference type="InterPro" id="IPR050570">
    <property type="entry name" value="Cell_wall_metabolism_enzyme"/>
</dbReference>
<sequence length="424" mass="45836">MALLLLASGCSKPQTLAALFQKTTPHDDYARALTRAGLQEAALGRQWQQAADQALHDSLTVTLPVLETGYFRSEQPTAASYRYAVRAGEVVHVRLTLAPGPTLAPRVFVDAFGLAAGQQPELLKWTATDTTAAGTYDYSYQVANDGQHLLRVQPELLAAGRYTLRLWRGPGLGLFPVKGRTDQAIGSFWGNERDGGARRHEGVDIFAPRGTPAVAATDGYITRTGETKLGGRVVWLADARGQHLYYAHLDKQLVQPGQRVHAGDTLGLVGNTGNARTTAPHLHFGIYRVGGAVDPWPFLHRADPVPAALASPDRRGEWVRPRPAQASRLLPATLPLLVLGQRADYLRVELPNGQRRYLAARVVSPAQPLRRLVLPTAHEIQAHPQAIAPALAAWPSQTAAIVLGQSNGYALLRNAAGQQGWAKI</sequence>
<organism evidence="2 3">
    <name type="scientific">Hymenobacter ginsengisoli</name>
    <dbReference type="NCBI Taxonomy" id="1051626"/>
    <lineage>
        <taxon>Bacteria</taxon>
        <taxon>Pseudomonadati</taxon>
        <taxon>Bacteroidota</taxon>
        <taxon>Cytophagia</taxon>
        <taxon>Cytophagales</taxon>
        <taxon>Hymenobacteraceae</taxon>
        <taxon>Hymenobacter</taxon>
    </lineage>
</organism>
<dbReference type="PANTHER" id="PTHR21666">
    <property type="entry name" value="PEPTIDASE-RELATED"/>
    <property type="match status" value="1"/>
</dbReference>
<gene>
    <name evidence="2" type="ORF">GCM10023172_34640</name>
</gene>
<accession>A0ABP8QMG9</accession>
<dbReference type="Gene3D" id="2.70.70.10">
    <property type="entry name" value="Glucose Permease (Domain IIA)"/>
    <property type="match status" value="1"/>
</dbReference>
<dbReference type="CDD" id="cd12797">
    <property type="entry name" value="M23_peptidase"/>
    <property type="match status" value="1"/>
</dbReference>
<dbReference type="Proteomes" id="UP001501243">
    <property type="component" value="Unassembled WGS sequence"/>
</dbReference>
<evidence type="ECO:0000313" key="2">
    <source>
        <dbReference type="EMBL" id="GAA4505987.1"/>
    </source>
</evidence>
<comment type="caution">
    <text evidence="2">The sequence shown here is derived from an EMBL/GenBank/DDBJ whole genome shotgun (WGS) entry which is preliminary data.</text>
</comment>
<dbReference type="EMBL" id="BAABGQ010000008">
    <property type="protein sequence ID" value="GAA4505987.1"/>
    <property type="molecule type" value="Genomic_DNA"/>
</dbReference>
<name>A0ABP8QMG9_9BACT</name>
<evidence type="ECO:0000313" key="3">
    <source>
        <dbReference type="Proteomes" id="UP001501243"/>
    </source>
</evidence>
<feature type="domain" description="M23ase beta-sheet core" evidence="1">
    <location>
        <begin position="199"/>
        <end position="295"/>
    </location>
</feature>
<evidence type="ECO:0000259" key="1">
    <source>
        <dbReference type="Pfam" id="PF01551"/>
    </source>
</evidence>
<keyword evidence="3" id="KW-1185">Reference proteome</keyword>
<dbReference type="InterPro" id="IPR016047">
    <property type="entry name" value="M23ase_b-sheet_dom"/>
</dbReference>
<dbReference type="Pfam" id="PF01551">
    <property type="entry name" value="Peptidase_M23"/>
    <property type="match status" value="1"/>
</dbReference>
<reference evidence="3" key="1">
    <citation type="journal article" date="2019" name="Int. J. Syst. Evol. Microbiol.">
        <title>The Global Catalogue of Microorganisms (GCM) 10K type strain sequencing project: providing services to taxonomists for standard genome sequencing and annotation.</title>
        <authorList>
            <consortium name="The Broad Institute Genomics Platform"/>
            <consortium name="The Broad Institute Genome Sequencing Center for Infectious Disease"/>
            <person name="Wu L."/>
            <person name="Ma J."/>
        </authorList>
    </citation>
    <scope>NUCLEOTIDE SEQUENCE [LARGE SCALE GENOMIC DNA]</scope>
    <source>
        <strain evidence="3">JCM 17841</strain>
    </source>
</reference>
<dbReference type="InterPro" id="IPR011055">
    <property type="entry name" value="Dup_hybrid_motif"/>
</dbReference>